<keyword evidence="2" id="KW-0808">Transferase</keyword>
<dbReference type="InterPro" id="IPR029062">
    <property type="entry name" value="Class_I_gatase-like"/>
</dbReference>
<dbReference type="STRING" id="565045.NOR51B_2588"/>
<dbReference type="GO" id="GO:0016740">
    <property type="term" value="F:transferase activity"/>
    <property type="evidence" value="ECO:0007669"/>
    <property type="project" value="UniProtKB-KW"/>
</dbReference>
<feature type="domain" description="Glutamine amidotransferase" evidence="1">
    <location>
        <begin position="60"/>
        <end position="198"/>
    </location>
</feature>
<organism evidence="2 3">
    <name type="scientific">Luminiphilus syltensis NOR5-1B</name>
    <dbReference type="NCBI Taxonomy" id="565045"/>
    <lineage>
        <taxon>Bacteria</taxon>
        <taxon>Pseudomonadati</taxon>
        <taxon>Pseudomonadota</taxon>
        <taxon>Gammaproteobacteria</taxon>
        <taxon>Cellvibrionales</taxon>
        <taxon>Halieaceae</taxon>
        <taxon>Luminiphilus</taxon>
    </lineage>
</organism>
<dbReference type="PANTHER" id="PTHR42695">
    <property type="entry name" value="GLUTAMINE AMIDOTRANSFERASE YLR126C-RELATED"/>
    <property type="match status" value="1"/>
</dbReference>
<dbReference type="InterPro" id="IPR017926">
    <property type="entry name" value="GATASE"/>
</dbReference>
<dbReference type="PROSITE" id="PS51273">
    <property type="entry name" value="GATASE_TYPE_1"/>
    <property type="match status" value="1"/>
</dbReference>
<dbReference type="InterPro" id="IPR044992">
    <property type="entry name" value="ChyE-like"/>
</dbReference>
<dbReference type="PANTHER" id="PTHR42695:SF5">
    <property type="entry name" value="GLUTAMINE AMIDOTRANSFERASE YLR126C-RELATED"/>
    <property type="match status" value="1"/>
</dbReference>
<gene>
    <name evidence="2" type="primary">guaA_2</name>
    <name evidence="2" type="ORF">NOR51B_2588</name>
</gene>
<protein>
    <submittedName>
        <fullName evidence="2">Glutamine amidotransferase, class I</fullName>
        <ecNumber evidence="2">6.3.5.2</ecNumber>
    </submittedName>
</protein>
<keyword evidence="2" id="KW-0436">Ligase</keyword>
<dbReference type="Pfam" id="PF00117">
    <property type="entry name" value="GATase"/>
    <property type="match status" value="1"/>
</dbReference>
<keyword evidence="3" id="KW-1185">Reference proteome</keyword>
<dbReference type="CDD" id="cd01741">
    <property type="entry name" value="GATase1_1"/>
    <property type="match status" value="1"/>
</dbReference>
<accession>B8KU21</accession>
<evidence type="ECO:0000313" key="3">
    <source>
        <dbReference type="Proteomes" id="UP000004699"/>
    </source>
</evidence>
<dbReference type="OrthoDB" id="9813383at2"/>
<dbReference type="EMBL" id="DS999411">
    <property type="protein sequence ID" value="EED36636.1"/>
    <property type="molecule type" value="Genomic_DNA"/>
</dbReference>
<dbReference type="NCBIfam" id="NF006562">
    <property type="entry name" value="PRK09065.1"/>
    <property type="match status" value="1"/>
</dbReference>
<evidence type="ECO:0000259" key="1">
    <source>
        <dbReference type="Pfam" id="PF00117"/>
    </source>
</evidence>
<keyword evidence="2" id="KW-0315">Glutamine amidotransferase</keyword>
<dbReference type="HOGENOM" id="CLU_054974_4_1_6"/>
<evidence type="ECO:0000313" key="2">
    <source>
        <dbReference type="EMBL" id="EED36636.1"/>
    </source>
</evidence>
<dbReference type="RefSeq" id="WP_009021379.1">
    <property type="nucleotide sequence ID" value="NZ_DS999411.1"/>
</dbReference>
<dbReference type="Proteomes" id="UP000004699">
    <property type="component" value="Unassembled WGS sequence"/>
</dbReference>
<dbReference type="eggNOG" id="COG0518">
    <property type="taxonomic scope" value="Bacteria"/>
</dbReference>
<dbReference type="Gene3D" id="3.40.50.880">
    <property type="match status" value="1"/>
</dbReference>
<name>B8KU21_9GAMM</name>
<dbReference type="GO" id="GO:0003922">
    <property type="term" value="F:GMP synthase (glutamine-hydrolyzing) activity"/>
    <property type="evidence" value="ECO:0007669"/>
    <property type="project" value="UniProtKB-EC"/>
</dbReference>
<dbReference type="GO" id="GO:0005829">
    <property type="term" value="C:cytosol"/>
    <property type="evidence" value="ECO:0007669"/>
    <property type="project" value="TreeGrafter"/>
</dbReference>
<sequence>MPRSTKPFLIIQPATSFDDVPALCAFRGDEVRWFSEKMALSDRDITAVKVYQGESLPDPRNVQGAIITGAIDMVTDGHQWIETAAQWVREAIVAETPVLGVCFGHQLIAHAMGGRVGENPRGSKFGKITLRNRAVDTDDPIFQALPKVLEMKVFHQQSVLELPADVVVLAESDHDPFQAVRYAETVWGVQFHPEFDSEIMAYSYDVYEDMITSEGFSVPDLRAQAFSDKDGAALLARFVEYARQRDSGDGAVN</sequence>
<reference evidence="3" key="1">
    <citation type="journal article" date="2013" name="BMC Microbiol.">
        <title>Taxonomy and evolution of bacteriochlorophyll a-containing members of the OM60/NOR5 clade of marine gammaproteobacteria: description of Luminiphilus syltensis gen. nov., sp. nov., reclassification of Haliea rubra as Pseudohaliea rubra gen. nov., comb. nov., and emendation of Chromatocurvus halotolerans.</title>
        <authorList>
            <person name="Spring S."/>
            <person name="Riedel T."/>
            <person name="Sproer C."/>
            <person name="Yan S."/>
            <person name="Harder J."/>
            <person name="Fuchs B.M."/>
        </authorList>
    </citation>
    <scope>NUCLEOTIDE SEQUENCE [LARGE SCALE GENOMIC DNA]</scope>
    <source>
        <strain evidence="3">NOR51-B</strain>
    </source>
</reference>
<proteinExistence type="predicted"/>
<dbReference type="EC" id="6.3.5.2" evidence="2"/>
<dbReference type="SUPFAM" id="SSF52317">
    <property type="entry name" value="Class I glutamine amidotransferase-like"/>
    <property type="match status" value="1"/>
</dbReference>
<dbReference type="AlphaFoldDB" id="B8KU21"/>